<dbReference type="OrthoDB" id="3009728at2759"/>
<proteinExistence type="predicted"/>
<dbReference type="HOGENOM" id="CLU_1225132_0_0_1"/>
<sequence length="226" mass="25939">MWFFTWINWLFHRIFCHRVEEPEEQETLPTHSIWKLLLKYLLKYLIAVGAAVNVFLNVWTLSRQTIVSWKCTSSYLEFLWVVITLIPVCFAVVAASFEWYNYTQSGLQWTLGPRFFYSLSNIAGAVHVLFGTVMLSSVLFIGTLDALGVVGRLTASTVVCQFITALELERLEDHITEQEKKKPHGQPGPGMRAEELQKERERKGEFISLLQMERCAIAIEGSSTRS</sequence>
<evidence type="ECO:0000256" key="2">
    <source>
        <dbReference type="SAM" id="Phobius"/>
    </source>
</evidence>
<evidence type="ECO:0000313" key="5">
    <source>
        <dbReference type="Proteomes" id="UP000030143"/>
    </source>
</evidence>
<name>A0A0A2KFD7_PENEN</name>
<keyword evidence="5" id="KW-1185">Reference proteome</keyword>
<keyword evidence="2" id="KW-1133">Transmembrane helix</keyword>
<feature type="region of interest" description="Disordered" evidence="1">
    <location>
        <begin position="177"/>
        <end position="200"/>
    </location>
</feature>
<accession>A0A0A2KFD7</accession>
<keyword evidence="2" id="KW-0812">Transmembrane</keyword>
<feature type="signal peptide" evidence="3">
    <location>
        <begin position="1"/>
        <end position="16"/>
    </location>
</feature>
<comment type="caution">
    <text evidence="4">The sequence shown here is derived from an EMBL/GenBank/DDBJ whole genome shotgun (WGS) entry which is preliminary data.</text>
</comment>
<keyword evidence="3" id="KW-0732">Signal</keyword>
<dbReference type="VEuPathDB" id="FungiDB:PEXP_070910"/>
<dbReference type="RefSeq" id="XP_016603545.1">
    <property type="nucleotide sequence ID" value="XM_016741535.1"/>
</dbReference>
<dbReference type="PhylomeDB" id="A0A0A2KFD7"/>
<gene>
    <name evidence="4" type="ORF">PEX2_042600</name>
</gene>
<keyword evidence="2" id="KW-0472">Membrane</keyword>
<evidence type="ECO:0000256" key="1">
    <source>
        <dbReference type="SAM" id="MobiDB-lite"/>
    </source>
</evidence>
<dbReference type="Proteomes" id="UP000030143">
    <property type="component" value="Unassembled WGS sequence"/>
</dbReference>
<feature type="chain" id="PRO_5009752838" evidence="3">
    <location>
        <begin position="17"/>
        <end position="226"/>
    </location>
</feature>
<organism evidence="4 5">
    <name type="scientific">Penicillium expansum</name>
    <name type="common">Blue mold rot fungus</name>
    <dbReference type="NCBI Taxonomy" id="27334"/>
    <lineage>
        <taxon>Eukaryota</taxon>
        <taxon>Fungi</taxon>
        <taxon>Dikarya</taxon>
        <taxon>Ascomycota</taxon>
        <taxon>Pezizomycotina</taxon>
        <taxon>Eurotiomycetes</taxon>
        <taxon>Eurotiomycetidae</taxon>
        <taxon>Eurotiales</taxon>
        <taxon>Aspergillaceae</taxon>
        <taxon>Penicillium</taxon>
    </lineage>
</organism>
<reference evidence="4 5" key="1">
    <citation type="journal article" date="2015" name="Mol. Plant Microbe Interact.">
        <title>Genome, transcriptome, and functional analyses of Penicillium expansum provide new insights into secondary metabolism and pathogenicity.</title>
        <authorList>
            <person name="Ballester A.R."/>
            <person name="Marcet-Houben M."/>
            <person name="Levin E."/>
            <person name="Sela N."/>
            <person name="Selma-Lazaro C."/>
            <person name="Carmona L."/>
            <person name="Wisniewski M."/>
            <person name="Droby S."/>
            <person name="Gonzalez-Candelas L."/>
            <person name="Gabaldon T."/>
        </authorList>
    </citation>
    <scope>NUCLEOTIDE SEQUENCE [LARGE SCALE GENOMIC DNA]</scope>
    <source>
        <strain evidence="4 5">MD-8</strain>
    </source>
</reference>
<dbReference type="EMBL" id="JQFZ01000016">
    <property type="protein sequence ID" value="KGO63060.1"/>
    <property type="molecule type" value="Genomic_DNA"/>
</dbReference>
<feature type="transmembrane region" description="Helical" evidence="2">
    <location>
        <begin position="74"/>
        <end position="95"/>
    </location>
</feature>
<protein>
    <submittedName>
        <fullName evidence="4">Uncharacterized protein</fullName>
    </submittedName>
</protein>
<dbReference type="AlphaFoldDB" id="A0A0A2KFD7"/>
<dbReference type="GeneID" id="27676954"/>
<evidence type="ECO:0000313" key="4">
    <source>
        <dbReference type="EMBL" id="KGO63060.1"/>
    </source>
</evidence>
<feature type="transmembrane region" description="Helical" evidence="2">
    <location>
        <begin position="115"/>
        <end position="142"/>
    </location>
</feature>
<evidence type="ECO:0000256" key="3">
    <source>
        <dbReference type="SAM" id="SignalP"/>
    </source>
</evidence>
<feature type="transmembrane region" description="Helical" evidence="2">
    <location>
        <begin position="41"/>
        <end position="62"/>
    </location>
</feature>